<evidence type="ECO:0000313" key="3">
    <source>
        <dbReference type="EMBL" id="MBF8643742.1"/>
    </source>
</evidence>
<protein>
    <submittedName>
        <fullName evidence="3">DUF4396 domain-containing protein</fullName>
    </submittedName>
</protein>
<dbReference type="Pfam" id="PF14342">
    <property type="entry name" value="DUF4396"/>
    <property type="match status" value="1"/>
</dbReference>
<proteinExistence type="predicted"/>
<evidence type="ECO:0000313" key="4">
    <source>
        <dbReference type="Proteomes" id="UP000626180"/>
    </source>
</evidence>
<accession>A0ABS0FTV7</accession>
<feature type="domain" description="DUF4396" evidence="2">
    <location>
        <begin position="82"/>
        <end position="222"/>
    </location>
</feature>
<keyword evidence="1" id="KW-0472">Membrane</keyword>
<feature type="transmembrane region" description="Helical" evidence="1">
    <location>
        <begin position="161"/>
        <end position="182"/>
    </location>
</feature>
<feature type="transmembrane region" description="Helical" evidence="1">
    <location>
        <begin position="118"/>
        <end position="140"/>
    </location>
</feature>
<feature type="transmembrane region" description="Helical" evidence="1">
    <location>
        <begin position="6"/>
        <end position="26"/>
    </location>
</feature>
<dbReference type="InterPro" id="IPR025509">
    <property type="entry name" value="DUF4396"/>
</dbReference>
<keyword evidence="4" id="KW-1185">Reference proteome</keyword>
<dbReference type="Proteomes" id="UP000626180">
    <property type="component" value="Unassembled WGS sequence"/>
</dbReference>
<reference evidence="3 4" key="1">
    <citation type="submission" date="2020-10" db="EMBL/GenBank/DDBJ databases">
        <title>Genome sequences of Pseudomonas isolates.</title>
        <authorList>
            <person name="Wessels L."/>
            <person name="Reich F."/>
            <person name="Hammerl J."/>
        </authorList>
    </citation>
    <scope>NUCLEOTIDE SEQUENCE [LARGE SCALE GENOMIC DNA]</scope>
    <source>
        <strain evidence="3 4">20-MO00624-0</strain>
    </source>
</reference>
<dbReference type="RefSeq" id="WP_196122382.1">
    <property type="nucleotide sequence ID" value="NZ_JADMCD010000022.1"/>
</dbReference>
<dbReference type="EMBL" id="JADMCD010000022">
    <property type="protein sequence ID" value="MBF8643742.1"/>
    <property type="molecule type" value="Genomic_DNA"/>
</dbReference>
<evidence type="ECO:0000256" key="1">
    <source>
        <dbReference type="SAM" id="Phobius"/>
    </source>
</evidence>
<sequence>MTVPGWLHILAVLSLIAAVLCTAWVTRDVLQHPQPMKIMNIVWPITMLWAGPLGLWAYLRIGRTPMTHQQHGHHHERPFGQSVAIGATHCGSGCTLGDLIAESFVIVVPVTLLGSHILGTWAIDFALAFLFGIIFQYLSIKPMRDLGPGEGLIAALKADTLSLIAWQVGMYGWMAICLFVLFSEQTLPKHEPAFWFMMQIAMLVGFCVSYPVNAWLIKRGIKEAM</sequence>
<name>A0ABS0FTV7_PSELU</name>
<feature type="transmembrane region" description="Helical" evidence="1">
    <location>
        <begin position="38"/>
        <end position="59"/>
    </location>
</feature>
<keyword evidence="1" id="KW-1133">Transmembrane helix</keyword>
<gene>
    <name evidence="3" type="ORF">IRZ65_24120</name>
</gene>
<comment type="caution">
    <text evidence="3">The sequence shown here is derived from an EMBL/GenBank/DDBJ whole genome shotgun (WGS) entry which is preliminary data.</text>
</comment>
<keyword evidence="1" id="KW-0812">Transmembrane</keyword>
<organism evidence="3 4">
    <name type="scientific">Pseudomonas luteola</name>
    <dbReference type="NCBI Taxonomy" id="47886"/>
    <lineage>
        <taxon>Bacteria</taxon>
        <taxon>Pseudomonadati</taxon>
        <taxon>Pseudomonadota</taxon>
        <taxon>Gammaproteobacteria</taxon>
        <taxon>Pseudomonadales</taxon>
        <taxon>Pseudomonadaceae</taxon>
        <taxon>Pseudomonas</taxon>
    </lineage>
</organism>
<feature type="transmembrane region" description="Helical" evidence="1">
    <location>
        <begin position="194"/>
        <end position="217"/>
    </location>
</feature>
<evidence type="ECO:0000259" key="2">
    <source>
        <dbReference type="Pfam" id="PF14342"/>
    </source>
</evidence>